<evidence type="ECO:0000313" key="3">
    <source>
        <dbReference type="Proteomes" id="UP000054270"/>
    </source>
</evidence>
<accession>A0A0D2LAM1</accession>
<gene>
    <name evidence="2" type="ORF">HYPSUDRAFT_86223</name>
</gene>
<name>A0A0D2LAM1_HYPSF</name>
<dbReference type="OrthoDB" id="2838799at2759"/>
<dbReference type="SUPFAM" id="SSF50370">
    <property type="entry name" value="Ricin B-like lectins"/>
    <property type="match status" value="1"/>
</dbReference>
<dbReference type="EMBL" id="KN817538">
    <property type="protein sequence ID" value="KJA24267.1"/>
    <property type="molecule type" value="Genomic_DNA"/>
</dbReference>
<dbReference type="STRING" id="945553.A0A0D2LAM1"/>
<feature type="compositionally biased region" description="Polar residues" evidence="1">
    <location>
        <begin position="1"/>
        <end position="20"/>
    </location>
</feature>
<evidence type="ECO:0000313" key="2">
    <source>
        <dbReference type="EMBL" id="KJA24267.1"/>
    </source>
</evidence>
<proteinExistence type="predicted"/>
<sequence>MVSRRSSTEISTNHSVTSEEGTIGEDNMPSHNDNPTFYFYGPQFLVNSKGNALNPELDLHDYEDTQNEPDIPSSIVVHSFHGGDTQQWLVHDDGKGGAALMSKHNNKYVVPTSKGGISSRDAPYFWKISKNGKGYRFGMKRPSSLCLWLVNNTAKLGDPLGIEYEPIFIFQSTSEKYTAIKKLQFMPTPEPIAQPADARIFASGGVQSNAKICNENHQALEPVFPDLALGLPSHHILDTVATGRECSGFPTGFFRIRAVGSSLYWSLHCADSGRDGNLLMLWALVDEEDSQAFYIDKRGELCLCGGHVDVLGNALVYTKTRAPTVPWPNPWSHPMPTFSYSEQRKSISVKFYADPCVSGRWPRAEKEWREKVFVVAAQCAEGCQCF</sequence>
<dbReference type="AlphaFoldDB" id="A0A0D2LAM1"/>
<organism evidence="2 3">
    <name type="scientific">Hypholoma sublateritium (strain FD-334 SS-4)</name>
    <dbReference type="NCBI Taxonomy" id="945553"/>
    <lineage>
        <taxon>Eukaryota</taxon>
        <taxon>Fungi</taxon>
        <taxon>Dikarya</taxon>
        <taxon>Basidiomycota</taxon>
        <taxon>Agaricomycotina</taxon>
        <taxon>Agaricomycetes</taxon>
        <taxon>Agaricomycetidae</taxon>
        <taxon>Agaricales</taxon>
        <taxon>Agaricineae</taxon>
        <taxon>Strophariaceae</taxon>
        <taxon>Hypholoma</taxon>
    </lineage>
</organism>
<evidence type="ECO:0008006" key="4">
    <source>
        <dbReference type="Google" id="ProtNLM"/>
    </source>
</evidence>
<dbReference type="Gene3D" id="2.80.10.50">
    <property type="match status" value="1"/>
</dbReference>
<reference evidence="3" key="1">
    <citation type="submission" date="2014-04" db="EMBL/GenBank/DDBJ databases">
        <title>Evolutionary Origins and Diversification of the Mycorrhizal Mutualists.</title>
        <authorList>
            <consortium name="DOE Joint Genome Institute"/>
            <consortium name="Mycorrhizal Genomics Consortium"/>
            <person name="Kohler A."/>
            <person name="Kuo A."/>
            <person name="Nagy L.G."/>
            <person name="Floudas D."/>
            <person name="Copeland A."/>
            <person name="Barry K.W."/>
            <person name="Cichocki N."/>
            <person name="Veneault-Fourrey C."/>
            <person name="LaButti K."/>
            <person name="Lindquist E.A."/>
            <person name="Lipzen A."/>
            <person name="Lundell T."/>
            <person name="Morin E."/>
            <person name="Murat C."/>
            <person name="Riley R."/>
            <person name="Ohm R."/>
            <person name="Sun H."/>
            <person name="Tunlid A."/>
            <person name="Henrissat B."/>
            <person name="Grigoriev I.V."/>
            <person name="Hibbett D.S."/>
            <person name="Martin F."/>
        </authorList>
    </citation>
    <scope>NUCLEOTIDE SEQUENCE [LARGE SCALE GENOMIC DNA]</scope>
    <source>
        <strain evidence="3">FD-334 SS-4</strain>
    </source>
</reference>
<protein>
    <recommendedName>
        <fullName evidence="4">Ricin B lectin domain-containing protein</fullName>
    </recommendedName>
</protein>
<evidence type="ECO:0000256" key="1">
    <source>
        <dbReference type="SAM" id="MobiDB-lite"/>
    </source>
</evidence>
<keyword evidence="3" id="KW-1185">Reference proteome</keyword>
<dbReference type="InterPro" id="IPR035992">
    <property type="entry name" value="Ricin_B-like_lectins"/>
</dbReference>
<dbReference type="Proteomes" id="UP000054270">
    <property type="component" value="Unassembled WGS sequence"/>
</dbReference>
<feature type="region of interest" description="Disordered" evidence="1">
    <location>
        <begin position="1"/>
        <end position="30"/>
    </location>
</feature>